<accession>A0A3Q0GAW6</accession>
<dbReference type="GO" id="GO:0050819">
    <property type="term" value="P:negative regulation of coagulation"/>
    <property type="evidence" value="ECO:0007669"/>
    <property type="project" value="TreeGrafter"/>
</dbReference>
<keyword evidence="3" id="KW-1185">Reference proteome</keyword>
<gene>
    <name evidence="4" type="primary">LOC102373552</name>
</gene>
<name>A0A3Q0GAW6_ALLSI</name>
<dbReference type="InterPro" id="IPR011161">
    <property type="entry name" value="MHC_I-like_Ag-recog"/>
</dbReference>
<protein>
    <submittedName>
        <fullName evidence="4">Endothelial protein C receptor-like isoform X2</fullName>
    </submittedName>
</protein>
<feature type="domain" description="MHC class I-like antigen recognition-like" evidence="2">
    <location>
        <begin position="148"/>
        <end position="267"/>
    </location>
</feature>
<dbReference type="Proteomes" id="UP000189705">
    <property type="component" value="Unplaced"/>
</dbReference>
<dbReference type="RefSeq" id="XP_025056617.1">
    <property type="nucleotide sequence ID" value="XM_025200832.1"/>
</dbReference>
<evidence type="ECO:0000313" key="4">
    <source>
        <dbReference type="RefSeq" id="XP_025056617.1"/>
    </source>
</evidence>
<dbReference type="InterPro" id="IPR037055">
    <property type="entry name" value="MHC_I-like_Ag-recog_sf"/>
</dbReference>
<dbReference type="AlphaFoldDB" id="A0A3Q0GAW6"/>
<keyword evidence="1" id="KW-0325">Glycoprotein</keyword>
<dbReference type="PANTHER" id="PTHR15349">
    <property type="entry name" value="ENDOTHELIAL PROTEIN C RECEPTOR"/>
    <property type="match status" value="1"/>
</dbReference>
<dbReference type="GeneID" id="102373552"/>
<organism evidence="3 4">
    <name type="scientific">Alligator sinensis</name>
    <name type="common">Chinese alligator</name>
    <dbReference type="NCBI Taxonomy" id="38654"/>
    <lineage>
        <taxon>Eukaryota</taxon>
        <taxon>Metazoa</taxon>
        <taxon>Chordata</taxon>
        <taxon>Craniata</taxon>
        <taxon>Vertebrata</taxon>
        <taxon>Euteleostomi</taxon>
        <taxon>Archelosauria</taxon>
        <taxon>Archosauria</taxon>
        <taxon>Crocodylia</taxon>
        <taxon>Alligatoridae</taxon>
        <taxon>Alligatorinae</taxon>
        <taxon>Alligator</taxon>
    </lineage>
</organism>
<dbReference type="Pfam" id="PF16497">
    <property type="entry name" value="MHC_I_3"/>
    <property type="match status" value="1"/>
</dbReference>
<evidence type="ECO:0000313" key="3">
    <source>
        <dbReference type="Proteomes" id="UP000189705"/>
    </source>
</evidence>
<evidence type="ECO:0000259" key="2">
    <source>
        <dbReference type="Pfam" id="PF16497"/>
    </source>
</evidence>
<dbReference type="SUPFAM" id="SSF54452">
    <property type="entry name" value="MHC antigen-recognition domain"/>
    <property type="match status" value="1"/>
</dbReference>
<dbReference type="InterPro" id="IPR015669">
    <property type="entry name" value="Endothetial_C_recpt"/>
</dbReference>
<dbReference type="InterPro" id="IPR011162">
    <property type="entry name" value="MHC_I/II-like_Ag-recog"/>
</dbReference>
<reference evidence="4" key="1">
    <citation type="submission" date="2025-08" db="UniProtKB">
        <authorList>
            <consortium name="RefSeq"/>
        </authorList>
    </citation>
    <scope>IDENTIFICATION</scope>
</reference>
<dbReference type="GO" id="GO:0038023">
    <property type="term" value="F:signaling receptor activity"/>
    <property type="evidence" value="ECO:0007669"/>
    <property type="project" value="InterPro"/>
</dbReference>
<dbReference type="PANTHER" id="PTHR15349:SF0">
    <property type="entry name" value="ENDOTHELIAL PROTEIN C RECEPTOR"/>
    <property type="match status" value="1"/>
</dbReference>
<dbReference type="GO" id="GO:0005615">
    <property type="term" value="C:extracellular space"/>
    <property type="evidence" value="ECO:0007669"/>
    <property type="project" value="TreeGrafter"/>
</dbReference>
<proteinExistence type="predicted"/>
<sequence>MRKWNRAGITLPPTSVTEPHLPALPSPCQTPASLISPALLHWAACRAEPRHTPAPTLHARSLQATQLLCSIEHPALTGMLLLLLASALSCWGQEADPFPLPALHTFTMQLLAEFNRTTVQFLGNASLDGVLTHSLQGREASQHLPLESPDQWEKTKRSLETYLSYFEDIVHLAARERNVQYPLRLHCTLGCQLFPSGTSQGFHEVSLSGEEFLIFLPQRPPNASWELQRPKENDPLGPFILKWLNSFPQTTSHLQAFLKTQCPDFMRKHPWRDSSSLAIGIFLCTGGRT</sequence>
<evidence type="ECO:0000256" key="1">
    <source>
        <dbReference type="ARBA" id="ARBA00023180"/>
    </source>
</evidence>
<dbReference type="Gene3D" id="3.30.500.10">
    <property type="entry name" value="MHC class I-like antigen recognition-like"/>
    <property type="match status" value="1"/>
</dbReference>